<keyword evidence="1" id="KW-0812">Transmembrane</keyword>
<dbReference type="AlphaFoldDB" id="A0A4S8IMF9"/>
<name>A0A4S8IMF9_MUSBA</name>
<keyword evidence="3" id="KW-1185">Reference proteome</keyword>
<dbReference type="PANTHER" id="PTHR35758:SF2">
    <property type="entry name" value="TRANSMEMBRANE PROTEIN"/>
    <property type="match status" value="1"/>
</dbReference>
<keyword evidence="1" id="KW-1133">Transmembrane helix</keyword>
<sequence>MQNNLFDRTVSKQRGWGCCMGRASSTDRLVAIALGLLAVLSPLYVNRKTTVKLDDEDDGSGAPLSLWLPLALILLVVIINLAWFVERRIVRLDPYWIHRFGGSSCGIMILLLVLGVLLKCKASLGG</sequence>
<protein>
    <recommendedName>
        <fullName evidence="4">Transmembrane protein</fullName>
    </recommendedName>
</protein>
<evidence type="ECO:0008006" key="4">
    <source>
        <dbReference type="Google" id="ProtNLM"/>
    </source>
</evidence>
<gene>
    <name evidence="2" type="ORF">C4D60_Mb06t12170</name>
</gene>
<evidence type="ECO:0000313" key="3">
    <source>
        <dbReference type="Proteomes" id="UP000317650"/>
    </source>
</evidence>
<evidence type="ECO:0000256" key="1">
    <source>
        <dbReference type="SAM" id="Phobius"/>
    </source>
</evidence>
<proteinExistence type="predicted"/>
<evidence type="ECO:0000313" key="2">
    <source>
        <dbReference type="EMBL" id="THU49688.1"/>
    </source>
</evidence>
<feature type="transmembrane region" description="Helical" evidence="1">
    <location>
        <begin position="97"/>
        <end position="118"/>
    </location>
</feature>
<accession>A0A4S8IMF9</accession>
<feature type="transmembrane region" description="Helical" evidence="1">
    <location>
        <begin position="29"/>
        <end position="46"/>
    </location>
</feature>
<comment type="caution">
    <text evidence="2">The sequence shown here is derived from an EMBL/GenBank/DDBJ whole genome shotgun (WGS) entry which is preliminary data.</text>
</comment>
<keyword evidence="1" id="KW-0472">Membrane</keyword>
<reference evidence="2 3" key="1">
    <citation type="journal article" date="2019" name="Nat. Plants">
        <title>Genome sequencing of Musa balbisiana reveals subgenome evolution and function divergence in polyploid bananas.</title>
        <authorList>
            <person name="Yao X."/>
        </authorList>
    </citation>
    <scope>NUCLEOTIDE SEQUENCE [LARGE SCALE GENOMIC DNA]</scope>
    <source>
        <strain evidence="3">cv. DH-PKW</strain>
        <tissue evidence="2">Leaves</tissue>
    </source>
</reference>
<dbReference type="Proteomes" id="UP000317650">
    <property type="component" value="Chromosome 6"/>
</dbReference>
<dbReference type="PANTHER" id="PTHR35758">
    <property type="entry name" value="TRANSMEMBRANE PROTEIN"/>
    <property type="match status" value="1"/>
</dbReference>
<feature type="transmembrane region" description="Helical" evidence="1">
    <location>
        <begin position="66"/>
        <end position="85"/>
    </location>
</feature>
<dbReference type="EMBL" id="PYDT01000009">
    <property type="protein sequence ID" value="THU49688.1"/>
    <property type="molecule type" value="Genomic_DNA"/>
</dbReference>
<organism evidence="2 3">
    <name type="scientific">Musa balbisiana</name>
    <name type="common">Banana</name>
    <dbReference type="NCBI Taxonomy" id="52838"/>
    <lineage>
        <taxon>Eukaryota</taxon>
        <taxon>Viridiplantae</taxon>
        <taxon>Streptophyta</taxon>
        <taxon>Embryophyta</taxon>
        <taxon>Tracheophyta</taxon>
        <taxon>Spermatophyta</taxon>
        <taxon>Magnoliopsida</taxon>
        <taxon>Liliopsida</taxon>
        <taxon>Zingiberales</taxon>
        <taxon>Musaceae</taxon>
        <taxon>Musa</taxon>
    </lineage>
</organism>